<feature type="non-terminal residue" evidence="2">
    <location>
        <position position="1183"/>
    </location>
</feature>
<sequence length="1183" mass="125860">DPTAVALQLVAAVTAARRTGLVPVVGLLTADQVADLNDLTTTANLVQQGIAEAAAAAEEVQSFAPMVAGGVGGGSTTPSGAQTPASTVGVAPPDLAISSTPTTPRKVPPPVPKEAEAAIPTRRPVMKAPPQVPATTWRVTPLDQLPRKAAPTSTATSGTSTPAQVQVKAMPQRRLPASPRAAAAPSTPAAPMAPMPSAPPTPAATGGETPADYFATPAAKARAAARLAAGTDPFDATLSMSASASGLATPAQSTAGRRPPNMQEIRAALNVQTEAQGKAPPEALMPPTTLMAPEPTPAADHQHIDPDLGIPAVTTVVADTFLDTPLEPTASAQEFLGPAPPPRPFFNLSTASTTRSPTPPSPRVDPPAAASASEFLGAASAGAPAQGPMTTVPEEDRPEPWEMPATERRSIFPPVTAEGTGGRNMRAPSAARRRGSVGPSPGQRAQWRRDARSQDERRQYGAYDSRRWGGTEPWTAEQVDIPAEYYPYKVSMERRGASALGEVVPSSLRHLACDDLAAVRQKEQAAQWPETAPRGAQTETDYYFIRRLPQGVAGARITVQHSREQRRLVGWCAHPCQQPRGADNRCDGSRRSALSLAPPDEAERPPFWHFATTAPLPEIYGCSTVCRRLAHVTALGAIILPSSMFDALRRQKEGESTLSALPCPVVLSPTCRPNPPLPGSRFARDATTADMAQDASAPRPGTFAAFLAEVAAAGGQAHMQAFAELGVTSRPLVGPAGPALAAAGVPEQVILNLVRPAMPGPASSALVPRRADLPYRRPVAKASLQASLQAATPQNIQQAVDALEANVVAASTRRALDSRIKFWLKLAATNGVEPWPLTHWKLKVLAACLREGGYRSAQLYIDAVLWHQEHVLQTEVPTGMRKEARRLAKAAVRGMFGPADGPLDCRRPHHAVDVVIVDFWFMLRESELAGARIRDITLSAAVFGGGVSLDLPLHKTAQGGQKELTRRSLRCVCTAAIHPLCPACAARRHLARLNFDAAREPESALFPTTTTELRTKAASVEMFGLVLGKAGVETHHTTPDGRSLPIFGGAGATFLAARGVTLDPLVDLDEEAHWKASAVIPHPFQAQPRLEPAWEEALNIRRRWRHDLARIRREVVQEVKDMIDDLAEQTAEWMSQRSAAVKATYSTPDKPAVTQIPVLLELLRLTWSADSSRELRRVNADYV</sequence>
<evidence type="ECO:0000313" key="3">
    <source>
        <dbReference type="Proteomes" id="UP000601435"/>
    </source>
</evidence>
<keyword evidence="3" id="KW-1185">Reference proteome</keyword>
<reference evidence="2" key="1">
    <citation type="submission" date="2021-02" db="EMBL/GenBank/DDBJ databases">
        <authorList>
            <person name="Dougan E. K."/>
            <person name="Rhodes N."/>
            <person name="Thang M."/>
            <person name="Chan C."/>
        </authorList>
    </citation>
    <scope>NUCLEOTIDE SEQUENCE</scope>
</reference>
<evidence type="ECO:0000256" key="1">
    <source>
        <dbReference type="SAM" id="MobiDB-lite"/>
    </source>
</evidence>
<dbReference type="Gene3D" id="1.10.443.10">
    <property type="entry name" value="Intergrase catalytic core"/>
    <property type="match status" value="1"/>
</dbReference>
<dbReference type="Proteomes" id="UP000601435">
    <property type="component" value="Unassembled WGS sequence"/>
</dbReference>
<dbReference type="GO" id="GO:0003677">
    <property type="term" value="F:DNA binding"/>
    <property type="evidence" value="ECO:0007669"/>
    <property type="project" value="InterPro"/>
</dbReference>
<feature type="compositionally biased region" description="Pro residues" evidence="1">
    <location>
        <begin position="191"/>
        <end position="202"/>
    </location>
</feature>
<feature type="compositionally biased region" description="Basic and acidic residues" evidence="1">
    <location>
        <begin position="394"/>
        <end position="410"/>
    </location>
</feature>
<dbReference type="GO" id="GO:0015074">
    <property type="term" value="P:DNA integration"/>
    <property type="evidence" value="ECO:0007669"/>
    <property type="project" value="InterPro"/>
</dbReference>
<feature type="compositionally biased region" description="Low complexity" evidence="1">
    <location>
        <begin position="366"/>
        <end position="388"/>
    </location>
</feature>
<feature type="region of interest" description="Disordered" evidence="1">
    <location>
        <begin position="126"/>
        <end position="211"/>
    </location>
</feature>
<feature type="region of interest" description="Disordered" evidence="1">
    <location>
        <begin position="72"/>
        <end position="91"/>
    </location>
</feature>
<proteinExistence type="predicted"/>
<name>A0A812RR97_9DINO</name>
<dbReference type="InterPro" id="IPR013762">
    <property type="entry name" value="Integrase-like_cat_sf"/>
</dbReference>
<feature type="compositionally biased region" description="Low complexity" evidence="1">
    <location>
        <begin position="149"/>
        <end position="163"/>
    </location>
</feature>
<dbReference type="AlphaFoldDB" id="A0A812RR97"/>
<feature type="region of interest" description="Disordered" evidence="1">
    <location>
        <begin position="331"/>
        <end position="469"/>
    </location>
</feature>
<protein>
    <submittedName>
        <fullName evidence="2">Uncharacterized protein</fullName>
    </submittedName>
</protein>
<dbReference type="EMBL" id="CAJNJA010019941">
    <property type="protein sequence ID" value="CAE7453005.1"/>
    <property type="molecule type" value="Genomic_DNA"/>
</dbReference>
<dbReference type="OrthoDB" id="447521at2759"/>
<accession>A0A812RR97</accession>
<feature type="compositionally biased region" description="Low complexity" evidence="1">
    <location>
        <begin position="176"/>
        <end position="190"/>
    </location>
</feature>
<organism evidence="2 3">
    <name type="scientific">Symbiodinium necroappetens</name>
    <dbReference type="NCBI Taxonomy" id="1628268"/>
    <lineage>
        <taxon>Eukaryota</taxon>
        <taxon>Sar</taxon>
        <taxon>Alveolata</taxon>
        <taxon>Dinophyceae</taxon>
        <taxon>Suessiales</taxon>
        <taxon>Symbiodiniaceae</taxon>
        <taxon>Symbiodinium</taxon>
    </lineage>
</organism>
<comment type="caution">
    <text evidence="2">The sequence shown here is derived from an EMBL/GenBank/DDBJ whole genome shotgun (WGS) entry which is preliminary data.</text>
</comment>
<evidence type="ECO:0000313" key="2">
    <source>
        <dbReference type="EMBL" id="CAE7453005.1"/>
    </source>
</evidence>
<feature type="region of interest" description="Disordered" evidence="1">
    <location>
        <begin position="580"/>
        <end position="600"/>
    </location>
</feature>
<feature type="non-terminal residue" evidence="2">
    <location>
        <position position="1"/>
    </location>
</feature>
<feature type="compositionally biased region" description="Basic and acidic residues" evidence="1">
    <location>
        <begin position="447"/>
        <end position="469"/>
    </location>
</feature>
<gene>
    <name evidence="2" type="ORF">SNEC2469_LOCUS12566</name>
</gene>
<dbReference type="GO" id="GO:0006310">
    <property type="term" value="P:DNA recombination"/>
    <property type="evidence" value="ECO:0007669"/>
    <property type="project" value="InterPro"/>
</dbReference>